<feature type="compositionally biased region" description="Acidic residues" evidence="1">
    <location>
        <begin position="531"/>
        <end position="560"/>
    </location>
</feature>
<dbReference type="AlphaFoldDB" id="S9UNK9"/>
<evidence type="ECO:0000256" key="1">
    <source>
        <dbReference type="SAM" id="MobiDB-lite"/>
    </source>
</evidence>
<keyword evidence="3" id="KW-1185">Reference proteome</keyword>
<dbReference type="Proteomes" id="UP000015354">
    <property type="component" value="Unassembled WGS sequence"/>
</dbReference>
<organism evidence="2 3">
    <name type="scientific">Strigomonas culicis</name>
    <dbReference type="NCBI Taxonomy" id="28005"/>
    <lineage>
        <taxon>Eukaryota</taxon>
        <taxon>Discoba</taxon>
        <taxon>Euglenozoa</taxon>
        <taxon>Kinetoplastea</taxon>
        <taxon>Metakinetoplastina</taxon>
        <taxon>Trypanosomatida</taxon>
        <taxon>Trypanosomatidae</taxon>
        <taxon>Strigomonadinae</taxon>
        <taxon>Strigomonas</taxon>
    </lineage>
</organism>
<sequence length="576" mass="65813">MRRLGQQCFHGTFGGAALACAGPATLLPLSWPTLLYTAWRPVASYPTPHRSHTRTASSSAKKKKFNYLTPDRLVANNRRKLSKNALRARDDKSLARRRNYRRLLLQDVETKIHFFSPLIKKHVFFPSNKFNAKLLFRGNRLLVTHTFTRIYVSVIDQLKQRQHRDTLVSLMREAGVEPPTAEEWARYTDRKTGDINIGLLHSVWLKRYFVEVSRKGSALLEDDDRATRMRFTPTFLYVAVHFKDIPTLEDWSHKKGKLQVRELELTKDSRALSTVQLSLANAKGDIASYGTAYVEEHVNRMTTDQVGAVETTFRSEAARILQDMNAQLAFTAKVLLGAGELPEVKAIQSPMTVYFNRCELLSALAQKGSPHPPFKRNFADWHQLPKEERDRCYCFARKPERITKTGMQLFFKYCSRDYGILRSEATRKYHDLTDLQQAALSFPFYLPITPQRSGAVAFRKFYGEMCARYGLIRGGHATFGNRLFEAAMRKKWLALDPVERQQYDENDAIAAAFPLQPGAGKARGRDATAPADEDEAIEQDVYEEGESELEEEDEEDVEEEVVVKPSKRKGNVVHIV</sequence>
<dbReference type="PROSITE" id="PS51257">
    <property type="entry name" value="PROKAR_LIPOPROTEIN"/>
    <property type="match status" value="1"/>
</dbReference>
<dbReference type="OrthoDB" id="277701at2759"/>
<accession>S9UNK9</accession>
<evidence type="ECO:0000313" key="2">
    <source>
        <dbReference type="EMBL" id="EPY16261.1"/>
    </source>
</evidence>
<protein>
    <submittedName>
        <fullName evidence="2">Uncharacterized protein</fullName>
    </submittedName>
</protein>
<comment type="caution">
    <text evidence="2">The sequence shown here is derived from an EMBL/GenBank/DDBJ whole genome shotgun (WGS) entry which is preliminary data.</text>
</comment>
<feature type="region of interest" description="Disordered" evidence="1">
    <location>
        <begin position="517"/>
        <end position="576"/>
    </location>
</feature>
<feature type="compositionally biased region" description="Basic residues" evidence="1">
    <location>
        <begin position="565"/>
        <end position="576"/>
    </location>
</feature>
<evidence type="ECO:0000313" key="3">
    <source>
        <dbReference type="Proteomes" id="UP000015354"/>
    </source>
</evidence>
<dbReference type="EMBL" id="ATMH01011404">
    <property type="protein sequence ID" value="EPY16261.1"/>
    <property type="molecule type" value="Genomic_DNA"/>
</dbReference>
<name>S9UNK9_9TRYP</name>
<proteinExistence type="predicted"/>
<reference evidence="2 3" key="1">
    <citation type="journal article" date="2013" name="PLoS ONE">
        <title>Predicting the Proteins of Angomonas deanei, Strigomonas culicis and Their Respective Endosymbionts Reveals New Aspects of the Trypanosomatidae Family.</title>
        <authorList>
            <person name="Motta M.C."/>
            <person name="Martins A.C."/>
            <person name="de Souza S.S."/>
            <person name="Catta-Preta C.M."/>
            <person name="Silva R."/>
            <person name="Klein C.C."/>
            <person name="de Almeida L.G."/>
            <person name="de Lima Cunha O."/>
            <person name="Ciapina L.P."/>
            <person name="Brocchi M."/>
            <person name="Colabardini A.C."/>
            <person name="de Araujo Lima B."/>
            <person name="Machado C.R."/>
            <person name="de Almeida Soares C.M."/>
            <person name="Probst C.M."/>
            <person name="de Menezes C.B."/>
            <person name="Thompson C.E."/>
            <person name="Bartholomeu D.C."/>
            <person name="Gradia D.F."/>
            <person name="Pavoni D.P."/>
            <person name="Grisard E.C."/>
            <person name="Fantinatti-Garboggini F."/>
            <person name="Marchini F.K."/>
            <person name="Rodrigues-Luiz G.F."/>
            <person name="Wagner G."/>
            <person name="Goldman G.H."/>
            <person name="Fietto J.L."/>
            <person name="Elias M.C."/>
            <person name="Goldman M.H."/>
            <person name="Sagot M.F."/>
            <person name="Pereira M."/>
            <person name="Stoco P.H."/>
            <person name="de Mendonca-Neto R.P."/>
            <person name="Teixeira S.M."/>
            <person name="Maciel T.E."/>
            <person name="de Oliveira Mendes T.A."/>
            <person name="Urmenyi T.P."/>
            <person name="de Souza W."/>
            <person name="Schenkman S."/>
            <person name="de Vasconcelos A.T."/>
        </authorList>
    </citation>
    <scope>NUCLEOTIDE SEQUENCE [LARGE SCALE GENOMIC DNA]</scope>
</reference>
<gene>
    <name evidence="2" type="ORF">STCU_11444</name>
</gene>